<dbReference type="GO" id="GO:0031262">
    <property type="term" value="C:Ndc80 complex"/>
    <property type="evidence" value="ECO:0007669"/>
    <property type="project" value="Ensembl"/>
</dbReference>
<dbReference type="InterPro" id="IPR038275">
    <property type="entry name" value="Nuf2_N_sf"/>
</dbReference>
<keyword evidence="9" id="KW-0539">Nucleus</keyword>
<sequence length="459" mass="53638">MDNCTFPRYSENDIITHIRSCLLTANEAKTFSKGDLFPNVKPEVLQMIFMRALQVVYGIRLEHFYMMPVSFETPYPQIFDGFLPIANLFTNMERFFPLCRVNDFQIADLLNPKAKRTARFLSGLINFLFFRDSRREVYLEIQSTFKSAVEKEQRVQTAIQEATLKLEKLDTVPADQEAEFKELSQDIQELEQKLNHEYRQKTAILQEEISQKKTEVAEKAQKLNEQKLILCNLKEEQKQLKSKIAEDPEELANRKEQLQQTVQKLKKDKQEVIKKYESYRDLVEILPPCQQEIQLYQKKMETQVANVAKLSNIIAEIRTLEDQIESNKSELKNAKMEEITLRRLVTVKREKLTTAEIKLKKTCEDIEQRKQAITQYCNKFQEKRGAVCEKLTATHAEIKQLKSAIRQLNYNAEKEKLKAQEICLSLRVGLDKYHELLASVVEKTTSGREEKIAELTKLL</sequence>
<accession>A0A670IB18</accession>
<dbReference type="PANTHER" id="PTHR21650:SF2">
    <property type="entry name" value="KINETOCHORE PROTEIN NUF2"/>
    <property type="match status" value="1"/>
</dbReference>
<dbReference type="OMA" id="YLKMEAH"/>
<dbReference type="GO" id="GO:0007052">
    <property type="term" value="P:mitotic spindle organization"/>
    <property type="evidence" value="ECO:0007669"/>
    <property type="project" value="TreeGrafter"/>
</dbReference>
<evidence type="ECO:0000256" key="5">
    <source>
        <dbReference type="ARBA" id="ARBA00022618"/>
    </source>
</evidence>
<keyword evidence="4" id="KW-0158">Chromosome</keyword>
<dbReference type="PANTHER" id="PTHR21650">
    <property type="entry name" value="MEMBRALIN/KINETOCHORE PROTEIN NUF2"/>
    <property type="match status" value="1"/>
</dbReference>
<dbReference type="AlphaFoldDB" id="A0A670IB18"/>
<keyword evidence="8 12" id="KW-0175">Coiled coil</keyword>
<keyword evidence="11" id="KW-0137">Centromere</keyword>
<dbReference type="GO" id="GO:0051383">
    <property type="term" value="P:kinetochore organization"/>
    <property type="evidence" value="ECO:0007669"/>
    <property type="project" value="TreeGrafter"/>
</dbReference>
<evidence type="ECO:0000256" key="3">
    <source>
        <dbReference type="ARBA" id="ARBA00005498"/>
    </source>
</evidence>
<dbReference type="RefSeq" id="XP_028588312.1">
    <property type="nucleotide sequence ID" value="XM_028732479.1"/>
</dbReference>
<evidence type="ECO:0000256" key="4">
    <source>
        <dbReference type="ARBA" id="ARBA00022454"/>
    </source>
</evidence>
<evidence type="ECO:0000256" key="10">
    <source>
        <dbReference type="ARBA" id="ARBA00023306"/>
    </source>
</evidence>
<evidence type="ECO:0000256" key="8">
    <source>
        <dbReference type="ARBA" id="ARBA00023054"/>
    </source>
</evidence>
<comment type="similarity">
    <text evidence="3">Belongs to the NUF2 family.</text>
</comment>
<dbReference type="GO" id="GO:0051301">
    <property type="term" value="P:cell division"/>
    <property type="evidence" value="ECO:0007669"/>
    <property type="project" value="UniProtKB-KW"/>
</dbReference>
<dbReference type="Ensembl" id="ENSPMRT00000009495.1">
    <property type="protein sequence ID" value="ENSPMRP00000008886.1"/>
    <property type="gene ID" value="ENSPMRG00000005977.1"/>
</dbReference>
<evidence type="ECO:0000256" key="11">
    <source>
        <dbReference type="ARBA" id="ARBA00023328"/>
    </source>
</evidence>
<dbReference type="GeneID" id="114598610"/>
<proteinExistence type="inferred from homology"/>
<dbReference type="GeneTree" id="ENSGT00390000004199"/>
<comment type="subcellular location">
    <subcellularLocation>
        <location evidence="2">Chromosome</location>
        <location evidence="2">Centromere</location>
        <location evidence="2">Kinetochore</location>
    </subcellularLocation>
    <subcellularLocation>
        <location evidence="1">Nucleus</location>
    </subcellularLocation>
</comment>
<dbReference type="Proteomes" id="UP000472272">
    <property type="component" value="Chromosome 6"/>
</dbReference>
<dbReference type="GO" id="GO:0045132">
    <property type="term" value="P:meiotic chromosome segregation"/>
    <property type="evidence" value="ECO:0007669"/>
    <property type="project" value="TreeGrafter"/>
</dbReference>
<dbReference type="GO" id="GO:0008017">
    <property type="term" value="F:microtubule binding"/>
    <property type="evidence" value="ECO:0007669"/>
    <property type="project" value="Ensembl"/>
</dbReference>
<feature type="coiled-coil region" evidence="12">
    <location>
        <begin position="173"/>
        <end position="282"/>
    </location>
</feature>
<gene>
    <name evidence="14" type="primary">NUF2</name>
</gene>
<dbReference type="OrthoDB" id="8194677at2759"/>
<protein>
    <submittedName>
        <fullName evidence="14">NUF2 component of NDC80 kinetochore complex</fullName>
    </submittedName>
</protein>
<evidence type="ECO:0000256" key="7">
    <source>
        <dbReference type="ARBA" id="ARBA00022838"/>
    </source>
</evidence>
<evidence type="ECO:0000259" key="13">
    <source>
        <dbReference type="Pfam" id="PF03800"/>
    </source>
</evidence>
<feature type="domain" description="Kinetochore protein Nuf2 N-terminal" evidence="13">
    <location>
        <begin position="4"/>
        <end position="145"/>
    </location>
</feature>
<dbReference type="Gene3D" id="1.10.418.60">
    <property type="entry name" value="Ncd80 complex, Nuf2 subunit"/>
    <property type="match status" value="1"/>
</dbReference>
<dbReference type="InterPro" id="IPR005549">
    <property type="entry name" value="Kinetochore_Nuf2_N"/>
</dbReference>
<dbReference type="GO" id="GO:0005829">
    <property type="term" value="C:cytosol"/>
    <property type="evidence" value="ECO:0007669"/>
    <property type="project" value="Ensembl"/>
</dbReference>
<dbReference type="KEGG" id="pmua:114598610"/>
<organism evidence="14 15">
    <name type="scientific">Podarcis muralis</name>
    <name type="common">Wall lizard</name>
    <name type="synonym">Lacerta muralis</name>
    <dbReference type="NCBI Taxonomy" id="64176"/>
    <lineage>
        <taxon>Eukaryota</taxon>
        <taxon>Metazoa</taxon>
        <taxon>Chordata</taxon>
        <taxon>Craniata</taxon>
        <taxon>Vertebrata</taxon>
        <taxon>Euteleostomi</taxon>
        <taxon>Lepidosauria</taxon>
        <taxon>Squamata</taxon>
        <taxon>Bifurcata</taxon>
        <taxon>Unidentata</taxon>
        <taxon>Episquamata</taxon>
        <taxon>Laterata</taxon>
        <taxon>Lacertibaenia</taxon>
        <taxon>Lacertidae</taxon>
        <taxon>Podarcis</taxon>
    </lineage>
</organism>
<evidence type="ECO:0000256" key="9">
    <source>
        <dbReference type="ARBA" id="ARBA00023242"/>
    </source>
</evidence>
<reference evidence="14 15" key="1">
    <citation type="journal article" date="2019" name="Proc. Natl. Acad. Sci. U.S.A.">
        <title>Regulatory changes in pterin and carotenoid genes underlie balanced color polymorphisms in the wall lizard.</title>
        <authorList>
            <person name="Andrade P."/>
            <person name="Pinho C."/>
            <person name="Perez I de Lanuza G."/>
            <person name="Afonso S."/>
            <person name="Brejcha J."/>
            <person name="Rubin C.J."/>
            <person name="Wallerman O."/>
            <person name="Pereira P."/>
            <person name="Sabatino S.J."/>
            <person name="Bellati A."/>
            <person name="Pellitteri-Rosa D."/>
            <person name="Bosakova Z."/>
            <person name="Bunikis I."/>
            <person name="Carretero M.A."/>
            <person name="Feiner N."/>
            <person name="Marsik P."/>
            <person name="Pauperio F."/>
            <person name="Salvi D."/>
            <person name="Soler L."/>
            <person name="While G.M."/>
            <person name="Uller T."/>
            <person name="Font E."/>
            <person name="Andersson L."/>
            <person name="Carneiro M."/>
        </authorList>
    </citation>
    <scope>NUCLEOTIDE SEQUENCE</scope>
</reference>
<keyword evidence="10" id="KW-0131">Cell cycle</keyword>
<evidence type="ECO:0000256" key="2">
    <source>
        <dbReference type="ARBA" id="ARBA00004629"/>
    </source>
</evidence>
<keyword evidence="7" id="KW-0995">Kinetochore</keyword>
<evidence type="ECO:0000313" key="15">
    <source>
        <dbReference type="Proteomes" id="UP000472272"/>
    </source>
</evidence>
<evidence type="ECO:0000256" key="1">
    <source>
        <dbReference type="ARBA" id="ARBA00004123"/>
    </source>
</evidence>
<reference evidence="14" key="2">
    <citation type="submission" date="2025-08" db="UniProtKB">
        <authorList>
            <consortium name="Ensembl"/>
        </authorList>
    </citation>
    <scope>IDENTIFICATION</scope>
</reference>
<dbReference type="GO" id="GO:0044877">
    <property type="term" value="F:protein-containing complex binding"/>
    <property type="evidence" value="ECO:0007669"/>
    <property type="project" value="TreeGrafter"/>
</dbReference>
<dbReference type="GO" id="GO:0051315">
    <property type="term" value="P:attachment of mitotic spindle microtubules to kinetochore"/>
    <property type="evidence" value="ECO:0007669"/>
    <property type="project" value="TreeGrafter"/>
</dbReference>
<evidence type="ECO:0000313" key="14">
    <source>
        <dbReference type="Ensembl" id="ENSPMRP00000008886.1"/>
    </source>
</evidence>
<dbReference type="CTD" id="83540"/>
<feature type="coiled-coil region" evidence="12">
    <location>
        <begin position="310"/>
        <end position="337"/>
    </location>
</feature>
<reference evidence="14" key="3">
    <citation type="submission" date="2025-09" db="UniProtKB">
        <authorList>
            <consortium name="Ensembl"/>
        </authorList>
    </citation>
    <scope>IDENTIFICATION</scope>
</reference>
<evidence type="ECO:0000256" key="6">
    <source>
        <dbReference type="ARBA" id="ARBA00022776"/>
    </source>
</evidence>
<keyword evidence="5" id="KW-0132">Cell division</keyword>
<keyword evidence="15" id="KW-1185">Reference proteome</keyword>
<dbReference type="Pfam" id="PF03800">
    <property type="entry name" value="Nuf2"/>
    <property type="match status" value="1"/>
</dbReference>
<dbReference type="GO" id="GO:0005654">
    <property type="term" value="C:nucleoplasm"/>
    <property type="evidence" value="ECO:0007669"/>
    <property type="project" value="Ensembl"/>
</dbReference>
<evidence type="ECO:0000256" key="12">
    <source>
        <dbReference type="SAM" id="Coils"/>
    </source>
</evidence>
<name>A0A670IB18_PODMU</name>
<keyword evidence="6" id="KW-0498">Mitosis</keyword>